<evidence type="ECO:0000313" key="2">
    <source>
        <dbReference type="EMBL" id="RFA33841.1"/>
    </source>
</evidence>
<evidence type="ECO:0000313" key="3">
    <source>
        <dbReference type="Proteomes" id="UP000256488"/>
    </source>
</evidence>
<reference evidence="2 3" key="1">
    <citation type="submission" date="2017-05" db="EMBL/GenBank/DDBJ databases">
        <title>Virgibacillus sp. AK90 isolated from a saltern of Kakinada, India.</title>
        <authorList>
            <person name="Gupta V."/>
            <person name="Sidhu C."/>
            <person name="Korpole S."/>
            <person name="Pinnaka A.K."/>
        </authorList>
    </citation>
    <scope>NUCLEOTIDE SEQUENCE [LARGE SCALE GENOMIC DNA]</scope>
    <source>
        <strain evidence="2 3">AK90</strain>
    </source>
</reference>
<keyword evidence="1" id="KW-0812">Transmembrane</keyword>
<feature type="transmembrane region" description="Helical" evidence="1">
    <location>
        <begin position="12"/>
        <end position="34"/>
    </location>
</feature>
<feature type="transmembrane region" description="Helical" evidence="1">
    <location>
        <begin position="40"/>
        <end position="59"/>
    </location>
</feature>
<dbReference type="Proteomes" id="UP000256488">
    <property type="component" value="Unassembled WGS sequence"/>
</dbReference>
<dbReference type="RefSeq" id="WP_220349850.1">
    <property type="nucleotide sequence ID" value="NZ_NFZX01000030.1"/>
</dbReference>
<keyword evidence="1" id="KW-0472">Membrane</keyword>
<protein>
    <recommendedName>
        <fullName evidence="4">Type II secretion system protein GspF domain-containing protein</fullName>
    </recommendedName>
</protein>
<accession>A0A3E0WNW8</accession>
<keyword evidence="1" id="KW-1133">Transmembrane helix</keyword>
<name>A0A3E0WNW8_9BACI</name>
<sequence>MKIAWKDLRALFVGWELFLHIVFWFIVNFGFFYFISKNAVFGMVTGFWGMVFFIYVFTIPNKRLKTYQQQLHELLKYMTNMNFFLKTGENVLHALKHTRETVSREIQKDIDKTIKKLEKDAVLDTSHFKKYDFPSLDQFHHNLLIKYSRGGDANDLFSQIQSNMLFELKKRDELYRKKKGFAFNVYILLSLVVGMMVVLRVFVPYLWNIFLEFQLISLGLIGITYLFVQLNLYFLQKKKLDISVRL</sequence>
<evidence type="ECO:0008006" key="4">
    <source>
        <dbReference type="Google" id="ProtNLM"/>
    </source>
</evidence>
<dbReference type="EMBL" id="NFZX01000030">
    <property type="protein sequence ID" value="RFA33841.1"/>
    <property type="molecule type" value="Genomic_DNA"/>
</dbReference>
<feature type="transmembrane region" description="Helical" evidence="1">
    <location>
        <begin position="181"/>
        <end position="203"/>
    </location>
</feature>
<proteinExistence type="predicted"/>
<comment type="caution">
    <text evidence="2">The sequence shown here is derived from an EMBL/GenBank/DDBJ whole genome shotgun (WGS) entry which is preliminary data.</text>
</comment>
<evidence type="ECO:0000256" key="1">
    <source>
        <dbReference type="SAM" id="Phobius"/>
    </source>
</evidence>
<organism evidence="2 3">
    <name type="scientific">Virgibacillus dokdonensis</name>
    <dbReference type="NCBI Taxonomy" id="302167"/>
    <lineage>
        <taxon>Bacteria</taxon>
        <taxon>Bacillati</taxon>
        <taxon>Bacillota</taxon>
        <taxon>Bacilli</taxon>
        <taxon>Bacillales</taxon>
        <taxon>Bacillaceae</taxon>
        <taxon>Virgibacillus</taxon>
    </lineage>
</organism>
<gene>
    <name evidence="2" type="ORF">CAI16_13380</name>
</gene>
<dbReference type="AlphaFoldDB" id="A0A3E0WNW8"/>
<feature type="transmembrane region" description="Helical" evidence="1">
    <location>
        <begin position="215"/>
        <end position="235"/>
    </location>
</feature>